<feature type="region of interest" description="Disordered" evidence="1">
    <location>
        <begin position="399"/>
        <end position="419"/>
    </location>
</feature>
<reference evidence="2 3" key="1">
    <citation type="submission" date="2020-10" db="EMBL/GenBank/DDBJ databases">
        <title>Sequencing the genomes of 1000 actinobacteria strains.</title>
        <authorList>
            <person name="Klenk H.-P."/>
        </authorList>
    </citation>
    <scope>NUCLEOTIDE SEQUENCE [LARGE SCALE GENOMIC DNA]</scope>
    <source>
        <strain evidence="2 3">DSM 15666</strain>
    </source>
</reference>
<protein>
    <submittedName>
        <fullName evidence="2">Uncharacterized protein</fullName>
    </submittedName>
</protein>
<gene>
    <name evidence="2" type="ORF">H4W27_000651</name>
</gene>
<accession>A0ABR9JC90</accession>
<evidence type="ECO:0000256" key="1">
    <source>
        <dbReference type="SAM" id="MobiDB-lite"/>
    </source>
</evidence>
<dbReference type="Proteomes" id="UP000643525">
    <property type="component" value="Unassembled WGS sequence"/>
</dbReference>
<organism evidence="2 3">
    <name type="scientific">Nesterenkonia lutea</name>
    <dbReference type="NCBI Taxonomy" id="272919"/>
    <lineage>
        <taxon>Bacteria</taxon>
        <taxon>Bacillati</taxon>
        <taxon>Actinomycetota</taxon>
        <taxon>Actinomycetes</taxon>
        <taxon>Micrococcales</taxon>
        <taxon>Micrococcaceae</taxon>
        <taxon>Nesterenkonia</taxon>
    </lineage>
</organism>
<dbReference type="EMBL" id="JADBED010000001">
    <property type="protein sequence ID" value="MBE1523533.1"/>
    <property type="molecule type" value="Genomic_DNA"/>
</dbReference>
<sequence length="419" mass="45136">MTAETIAILENDDGFLLLGPDEFLSFYDENSELNARRLKKQTLAGLGKALGASSGLQPTSGRWVKLTKESAEFAEKAGVVNPSAGVVRRSNGQILKHLKFEQAALLTPAAPAVLSALATQAALEVALDEIGEYLATMDAKLDQLLKQRKVEVLGQLGGVTLAIDEARILYAEVGTVSGIAWSKVQANSLALQTIQAEAVAQLDSLAESVKKQVGNTDKSAQALDSARDDAPFWLGVLARSIALQDRQYVIELARVAEDEPFHLEAHRQGIRMARADRTHKISRSLEAITASVRDSGELSNLDRVANPFSAQRVDRGANSVNQSVTHFAEHVDLELIEVNLLESVSWGIAARGLLGDAGSRAESARVNVANAARGLGSRLRDRREESLLAKANKIQEERQARLNGLKSDLTEGTPPDEPT</sequence>
<evidence type="ECO:0000313" key="2">
    <source>
        <dbReference type="EMBL" id="MBE1523533.1"/>
    </source>
</evidence>
<comment type="caution">
    <text evidence="2">The sequence shown here is derived from an EMBL/GenBank/DDBJ whole genome shotgun (WGS) entry which is preliminary data.</text>
</comment>
<proteinExistence type="predicted"/>
<name>A0ABR9JC90_9MICC</name>
<dbReference type="RefSeq" id="WP_192594676.1">
    <property type="nucleotide sequence ID" value="NZ_BAAALJ010000027.1"/>
</dbReference>
<keyword evidence="3" id="KW-1185">Reference proteome</keyword>
<evidence type="ECO:0000313" key="3">
    <source>
        <dbReference type="Proteomes" id="UP000643525"/>
    </source>
</evidence>